<organism evidence="1 2">
    <name type="scientific">Rhodococcus sacchari</name>
    <dbReference type="NCBI Taxonomy" id="2962047"/>
    <lineage>
        <taxon>Bacteria</taxon>
        <taxon>Bacillati</taxon>
        <taxon>Actinomycetota</taxon>
        <taxon>Actinomycetes</taxon>
        <taxon>Mycobacteriales</taxon>
        <taxon>Nocardiaceae</taxon>
        <taxon>Rhodococcus</taxon>
    </lineage>
</organism>
<evidence type="ECO:0000313" key="2">
    <source>
        <dbReference type="Proteomes" id="UP001156484"/>
    </source>
</evidence>
<keyword evidence="2" id="KW-1185">Reference proteome</keyword>
<reference evidence="1" key="1">
    <citation type="submission" date="2022-10" db="EMBL/GenBank/DDBJ databases">
        <title>Rhodococcus ferula Z13 complete genome.</title>
        <authorList>
            <person name="Long X."/>
            <person name="Zang M."/>
        </authorList>
    </citation>
    <scope>NUCLEOTIDE SEQUENCE</scope>
    <source>
        <strain evidence="1">Z13</strain>
    </source>
</reference>
<gene>
    <name evidence="1" type="ORF">OED52_17730</name>
</gene>
<protein>
    <submittedName>
        <fullName evidence="1">Uncharacterized protein</fullName>
    </submittedName>
</protein>
<sequence>MRDTQQIRVLFLGAPTDPVEADRWTEFRSRFADAGIEITSEVDDDLDYAIVAEDILDGYCTAAEALSLQKLRVREVSYSSTCADPGQIVTALLHSIPGAAPVVPISTASARIFGRTAAADAV</sequence>
<name>A0ACD4DEV0_9NOCA</name>
<evidence type="ECO:0000313" key="1">
    <source>
        <dbReference type="EMBL" id="UYP18475.1"/>
    </source>
</evidence>
<dbReference type="EMBL" id="CP107551">
    <property type="protein sequence ID" value="UYP18475.1"/>
    <property type="molecule type" value="Genomic_DNA"/>
</dbReference>
<dbReference type="Proteomes" id="UP001156484">
    <property type="component" value="Chromosome"/>
</dbReference>
<accession>A0ACD4DEV0</accession>
<proteinExistence type="predicted"/>